<comment type="caution">
    <text evidence="1">The sequence shown here is derived from an EMBL/GenBank/DDBJ whole genome shotgun (WGS) entry which is preliminary data.</text>
</comment>
<gene>
    <name evidence="1" type="ORF">FL857_09965</name>
</gene>
<dbReference type="GO" id="GO:0016787">
    <property type="term" value="F:hydrolase activity"/>
    <property type="evidence" value="ECO:0007669"/>
    <property type="project" value="UniProtKB-KW"/>
</dbReference>
<keyword evidence="1" id="KW-0378">Hydrolase</keyword>
<sequence>MTYKRFYSEKLDSHILENIDAEHKAKMKPLMEEINRGTWTKKQKKRQQDSIISNIALYRCFIDNGISKSKAKELVKEYSFHIARKAHKLLETFFCIPGFFGLFRFFMKKGMSGDEIWESRILSNDNKYYRVDVLKCLWADTCKFFECPELCEIFCLCDHIVFGNIKGFAFERSQTLGMNGEKCDFCFINKKRNN</sequence>
<name>A0A552UZ31_9FIRM</name>
<dbReference type="Proteomes" id="UP000319424">
    <property type="component" value="Unassembled WGS sequence"/>
</dbReference>
<proteinExistence type="predicted"/>
<reference evidence="1 2" key="1">
    <citation type="submission" date="2019-07" db="EMBL/GenBank/DDBJ databases">
        <title>Criibacterium bergeronii gen. nov., sp. nov. isolated from human clinical samples.</title>
        <authorList>
            <person name="Maheux A.F."/>
            <person name="Boudreau D.K."/>
            <person name="Berube E."/>
            <person name="Brodeur S."/>
            <person name="Bernard K.A."/>
            <person name="Abed J.Y."/>
            <person name="Ducrey E."/>
            <person name="Guay E.F."/>
            <person name="Raymond F."/>
            <person name="Corbeil J."/>
            <person name="Domingo M.-C."/>
            <person name="Roy P.H."/>
            <person name="Boissinot M."/>
            <person name="Tocheva E.I."/>
            <person name="Omar R.F."/>
        </authorList>
    </citation>
    <scope>NUCLEOTIDE SEQUENCE [LARGE SCALE GENOMIC DNA]</scope>
    <source>
        <strain evidence="1 2">CCRI-24246</strain>
    </source>
</reference>
<organism evidence="1 2">
    <name type="scientific">Criibacterium bergeronii</name>
    <dbReference type="NCBI Taxonomy" id="1871336"/>
    <lineage>
        <taxon>Bacteria</taxon>
        <taxon>Bacillati</taxon>
        <taxon>Bacillota</taxon>
        <taxon>Clostridia</taxon>
        <taxon>Peptostreptococcales</taxon>
        <taxon>Filifactoraceae</taxon>
        <taxon>Criibacterium</taxon>
    </lineage>
</organism>
<evidence type="ECO:0000313" key="1">
    <source>
        <dbReference type="EMBL" id="TRW23478.1"/>
    </source>
</evidence>
<accession>A0A552UZ31</accession>
<dbReference type="RefSeq" id="WP_144398692.1">
    <property type="nucleotide sequence ID" value="NZ_VJXW01000018.1"/>
</dbReference>
<dbReference type="InterPro" id="IPR026002">
    <property type="entry name" value="ATC_hydrolase-like"/>
</dbReference>
<dbReference type="OrthoDB" id="1899188at2"/>
<protein>
    <submittedName>
        <fullName evidence="1">L-2-amino-thiazoline-4-carboxylic acid hydrolase</fullName>
    </submittedName>
</protein>
<dbReference type="AlphaFoldDB" id="A0A552UZ31"/>
<dbReference type="Pfam" id="PF14196">
    <property type="entry name" value="ATC_hydrolase"/>
    <property type="match status" value="1"/>
</dbReference>
<dbReference type="EMBL" id="VJXW01000018">
    <property type="protein sequence ID" value="TRW23478.1"/>
    <property type="molecule type" value="Genomic_DNA"/>
</dbReference>
<evidence type="ECO:0000313" key="2">
    <source>
        <dbReference type="Proteomes" id="UP000319424"/>
    </source>
</evidence>